<dbReference type="InterPro" id="IPR047748">
    <property type="entry name" value="AztA-like"/>
</dbReference>
<dbReference type="InterPro" id="IPR027417">
    <property type="entry name" value="P-loop_NTPase"/>
</dbReference>
<dbReference type="Proteomes" id="UP000183002">
    <property type="component" value="Unassembled WGS sequence"/>
</dbReference>
<dbReference type="GO" id="GO:0006829">
    <property type="term" value="P:zinc ion transport"/>
    <property type="evidence" value="ECO:0007669"/>
    <property type="project" value="UniProtKB-KW"/>
</dbReference>
<protein>
    <submittedName>
        <fullName evidence="8">Zinc/manganese transport system ATP-binding protein</fullName>
    </submittedName>
</protein>
<keyword evidence="6" id="KW-0406">Ion transport</keyword>
<dbReference type="NCBIfam" id="NF040873">
    <property type="entry name" value="AztA"/>
    <property type="match status" value="1"/>
</dbReference>
<dbReference type="PANTHER" id="PTHR42734:SF5">
    <property type="entry name" value="IRON TRANSPORT SYSTEM ATP-BINDING PROTEIN HI_0361-RELATED"/>
    <property type="match status" value="1"/>
</dbReference>
<dbReference type="SUPFAM" id="SSF52540">
    <property type="entry name" value="P-loop containing nucleoside triphosphate hydrolases"/>
    <property type="match status" value="1"/>
</dbReference>
<keyword evidence="9" id="KW-1185">Reference proteome</keyword>
<evidence type="ECO:0000313" key="9">
    <source>
        <dbReference type="Proteomes" id="UP000183002"/>
    </source>
</evidence>
<dbReference type="EMBL" id="FOCO01000041">
    <property type="protein sequence ID" value="SEO03753.1"/>
    <property type="molecule type" value="Genomic_DNA"/>
</dbReference>
<dbReference type="InterPro" id="IPR003439">
    <property type="entry name" value="ABC_transporter-like_ATP-bd"/>
</dbReference>
<evidence type="ECO:0000256" key="5">
    <source>
        <dbReference type="ARBA" id="ARBA00022906"/>
    </source>
</evidence>
<dbReference type="GO" id="GO:0016887">
    <property type="term" value="F:ATP hydrolysis activity"/>
    <property type="evidence" value="ECO:0007669"/>
    <property type="project" value="InterPro"/>
</dbReference>
<reference evidence="8 9" key="1">
    <citation type="submission" date="2016-10" db="EMBL/GenBank/DDBJ databases">
        <authorList>
            <person name="de Groot N.N."/>
        </authorList>
    </citation>
    <scope>NUCLEOTIDE SEQUENCE [LARGE SCALE GENOMIC DNA]</scope>
    <source>
        <strain evidence="8 9">CGMCC 1.10836</strain>
    </source>
</reference>
<dbReference type="PROSITE" id="PS00211">
    <property type="entry name" value="ABC_TRANSPORTER_1"/>
    <property type="match status" value="1"/>
</dbReference>
<dbReference type="PANTHER" id="PTHR42734">
    <property type="entry name" value="METAL TRANSPORT SYSTEM ATP-BINDING PROTEIN TM_0124-RELATED"/>
    <property type="match status" value="1"/>
</dbReference>
<gene>
    <name evidence="8" type="ORF">SAMN05216227_104124</name>
</gene>
<comment type="similarity">
    <text evidence="1">Belongs to the ABC transporter superfamily.</text>
</comment>
<sequence length="246" mass="26429">MPAITFKDLTLGYDRHPAVHHLDAVISSGSLTAVVGPNGAGKSTLLKGMVGALAPLEGSITHARDRIAYLPQQAEIDRTFPLPVRDLVAMGLWAEIGAFGRLRPAHADRIAAALSAVGLTGFERRSIAALSGGQMQRVLFARLLLQEADVNLLDEPFTAIDAKTAADLMQIVHRWHGDGRTVVAVLHDLDAVRAHFPETLVIARELVAHGPTEQVLTAENLFRARQMCEAFDENAAVCLPETRGAA</sequence>
<evidence type="ECO:0000313" key="8">
    <source>
        <dbReference type="EMBL" id="SEO03753.1"/>
    </source>
</evidence>
<evidence type="ECO:0000256" key="1">
    <source>
        <dbReference type="ARBA" id="ARBA00005417"/>
    </source>
</evidence>
<proteinExistence type="inferred from homology"/>
<evidence type="ECO:0000256" key="4">
    <source>
        <dbReference type="ARBA" id="ARBA00022840"/>
    </source>
</evidence>
<feature type="domain" description="ABC transporter" evidence="7">
    <location>
        <begin position="4"/>
        <end position="229"/>
    </location>
</feature>
<keyword evidence="5" id="KW-0862">Zinc</keyword>
<keyword evidence="5" id="KW-0864">Zinc transport</keyword>
<dbReference type="OrthoDB" id="9806726at2"/>
<dbReference type="RefSeq" id="WP_050519409.1">
    <property type="nucleotide sequence ID" value="NZ_FOCO01000041.1"/>
</dbReference>
<organism evidence="8 9">
    <name type="scientific">Pseudorhodobacter antarcticus</name>
    <dbReference type="NCBI Taxonomy" id="1077947"/>
    <lineage>
        <taxon>Bacteria</taxon>
        <taxon>Pseudomonadati</taxon>
        <taxon>Pseudomonadota</taxon>
        <taxon>Alphaproteobacteria</taxon>
        <taxon>Rhodobacterales</taxon>
        <taxon>Paracoccaceae</taxon>
        <taxon>Pseudorhodobacter</taxon>
    </lineage>
</organism>
<dbReference type="GO" id="GO:0005524">
    <property type="term" value="F:ATP binding"/>
    <property type="evidence" value="ECO:0007669"/>
    <property type="project" value="UniProtKB-KW"/>
</dbReference>
<dbReference type="Gene3D" id="3.40.50.300">
    <property type="entry name" value="P-loop containing nucleotide triphosphate hydrolases"/>
    <property type="match status" value="1"/>
</dbReference>
<accession>A0A1H8LFB1</accession>
<dbReference type="STRING" id="1077947.SAMN05216227_104124"/>
<evidence type="ECO:0000256" key="2">
    <source>
        <dbReference type="ARBA" id="ARBA00022448"/>
    </source>
</evidence>
<dbReference type="Pfam" id="PF00005">
    <property type="entry name" value="ABC_tran"/>
    <property type="match status" value="1"/>
</dbReference>
<keyword evidence="2" id="KW-0813">Transport</keyword>
<evidence type="ECO:0000256" key="3">
    <source>
        <dbReference type="ARBA" id="ARBA00022741"/>
    </source>
</evidence>
<evidence type="ECO:0000256" key="6">
    <source>
        <dbReference type="ARBA" id="ARBA00023065"/>
    </source>
</evidence>
<dbReference type="InterPro" id="IPR003593">
    <property type="entry name" value="AAA+_ATPase"/>
</dbReference>
<name>A0A1H8LFB1_9RHOB</name>
<dbReference type="AlphaFoldDB" id="A0A1H8LFB1"/>
<keyword evidence="3" id="KW-0547">Nucleotide-binding</keyword>
<dbReference type="SMART" id="SM00382">
    <property type="entry name" value="AAA"/>
    <property type="match status" value="1"/>
</dbReference>
<keyword evidence="4 8" id="KW-0067">ATP-binding</keyword>
<evidence type="ECO:0000259" key="7">
    <source>
        <dbReference type="PROSITE" id="PS50893"/>
    </source>
</evidence>
<dbReference type="CDD" id="cd03235">
    <property type="entry name" value="ABC_Metallic_Cations"/>
    <property type="match status" value="1"/>
</dbReference>
<dbReference type="InterPro" id="IPR050153">
    <property type="entry name" value="Metal_Ion_Import_ABC"/>
</dbReference>
<dbReference type="InterPro" id="IPR017871">
    <property type="entry name" value="ABC_transporter-like_CS"/>
</dbReference>
<dbReference type="PROSITE" id="PS50893">
    <property type="entry name" value="ABC_TRANSPORTER_2"/>
    <property type="match status" value="1"/>
</dbReference>